<feature type="domain" description="Disease resistance protein winged helix" evidence="8">
    <location>
        <begin position="415"/>
        <end position="455"/>
    </location>
</feature>
<evidence type="ECO:0000259" key="9">
    <source>
        <dbReference type="Pfam" id="PF25019"/>
    </source>
</evidence>
<dbReference type="SUPFAM" id="SSF52058">
    <property type="entry name" value="L domain-like"/>
    <property type="match status" value="1"/>
</dbReference>
<dbReference type="InterPro" id="IPR042197">
    <property type="entry name" value="Apaf_helical"/>
</dbReference>
<keyword evidence="6" id="KW-0067">ATP-binding</keyword>
<evidence type="ECO:0000256" key="2">
    <source>
        <dbReference type="ARBA" id="ARBA00022614"/>
    </source>
</evidence>
<dbReference type="SUPFAM" id="SSF52540">
    <property type="entry name" value="P-loop containing nucleoside triphosphate hydrolases"/>
    <property type="match status" value="1"/>
</dbReference>
<dbReference type="Pfam" id="PF25019">
    <property type="entry name" value="LRR_R13L1-DRL21"/>
    <property type="match status" value="1"/>
</dbReference>
<feature type="domain" description="NB-ARC" evidence="7">
    <location>
        <begin position="165"/>
        <end position="335"/>
    </location>
</feature>
<evidence type="ECO:0000259" key="7">
    <source>
        <dbReference type="Pfam" id="PF00931"/>
    </source>
</evidence>
<dbReference type="InterPro" id="IPR002182">
    <property type="entry name" value="NB-ARC"/>
</dbReference>
<dbReference type="Gene3D" id="1.10.10.10">
    <property type="entry name" value="Winged helix-like DNA-binding domain superfamily/Winged helix DNA-binding domain"/>
    <property type="match status" value="1"/>
</dbReference>
<evidence type="ECO:0000313" key="11">
    <source>
        <dbReference type="Proteomes" id="UP001604336"/>
    </source>
</evidence>
<comment type="similarity">
    <text evidence="1">Belongs to the disease resistance NB-LRR family.</text>
</comment>
<keyword evidence="3" id="KW-0677">Repeat</keyword>
<name>A0ABD1TG16_9LAMI</name>
<dbReference type="InterPro" id="IPR027417">
    <property type="entry name" value="P-loop_NTPase"/>
</dbReference>
<dbReference type="EMBL" id="JBFOLK010000005">
    <property type="protein sequence ID" value="KAL2511681.1"/>
    <property type="molecule type" value="Genomic_DNA"/>
</dbReference>
<organism evidence="10 11">
    <name type="scientific">Abeliophyllum distichum</name>
    <dbReference type="NCBI Taxonomy" id="126358"/>
    <lineage>
        <taxon>Eukaryota</taxon>
        <taxon>Viridiplantae</taxon>
        <taxon>Streptophyta</taxon>
        <taxon>Embryophyta</taxon>
        <taxon>Tracheophyta</taxon>
        <taxon>Spermatophyta</taxon>
        <taxon>Magnoliopsida</taxon>
        <taxon>eudicotyledons</taxon>
        <taxon>Gunneridae</taxon>
        <taxon>Pentapetalae</taxon>
        <taxon>asterids</taxon>
        <taxon>lamiids</taxon>
        <taxon>Lamiales</taxon>
        <taxon>Oleaceae</taxon>
        <taxon>Forsythieae</taxon>
        <taxon>Abeliophyllum</taxon>
    </lineage>
</organism>
<proteinExistence type="inferred from homology"/>
<dbReference type="Pfam" id="PF23559">
    <property type="entry name" value="WHD_DRP"/>
    <property type="match status" value="1"/>
</dbReference>
<dbReference type="InterPro" id="IPR036388">
    <property type="entry name" value="WH-like_DNA-bd_sf"/>
</dbReference>
<reference evidence="11" key="1">
    <citation type="submission" date="2024-07" db="EMBL/GenBank/DDBJ databases">
        <title>Two chromosome-level genome assemblies of Korean endemic species Abeliophyllum distichum and Forsythia ovata (Oleaceae).</title>
        <authorList>
            <person name="Jang H."/>
        </authorList>
    </citation>
    <scope>NUCLEOTIDE SEQUENCE [LARGE SCALE GENOMIC DNA]</scope>
</reference>
<dbReference type="PANTHER" id="PTHR36766:SF40">
    <property type="entry name" value="DISEASE RESISTANCE PROTEIN RGA3"/>
    <property type="match status" value="1"/>
</dbReference>
<dbReference type="Pfam" id="PF00931">
    <property type="entry name" value="NB-ARC"/>
    <property type="match status" value="1"/>
</dbReference>
<gene>
    <name evidence="10" type="ORF">Adt_17281</name>
</gene>
<keyword evidence="2" id="KW-0433">Leucine-rich repeat</keyword>
<feature type="domain" description="R13L1/DRL21-like LRR repeat region" evidence="9">
    <location>
        <begin position="661"/>
        <end position="786"/>
    </location>
</feature>
<dbReference type="AlphaFoldDB" id="A0ABD1TG16"/>
<dbReference type="PANTHER" id="PTHR36766">
    <property type="entry name" value="PLANT BROAD-SPECTRUM MILDEW RESISTANCE PROTEIN RPW8"/>
    <property type="match status" value="1"/>
</dbReference>
<evidence type="ECO:0000313" key="10">
    <source>
        <dbReference type="EMBL" id="KAL2511681.1"/>
    </source>
</evidence>
<evidence type="ECO:0000256" key="1">
    <source>
        <dbReference type="ARBA" id="ARBA00008894"/>
    </source>
</evidence>
<dbReference type="Proteomes" id="UP001604336">
    <property type="component" value="Unassembled WGS sequence"/>
</dbReference>
<dbReference type="GO" id="GO:0006952">
    <property type="term" value="P:defense response"/>
    <property type="evidence" value="ECO:0007669"/>
    <property type="project" value="UniProtKB-KW"/>
</dbReference>
<keyword evidence="5" id="KW-0611">Plant defense</keyword>
<dbReference type="Gene3D" id="1.10.8.430">
    <property type="entry name" value="Helical domain of apoptotic protease-activating factors"/>
    <property type="match status" value="1"/>
</dbReference>
<dbReference type="Gene3D" id="3.40.50.300">
    <property type="entry name" value="P-loop containing nucleotide triphosphate hydrolases"/>
    <property type="match status" value="1"/>
</dbReference>
<evidence type="ECO:0000256" key="4">
    <source>
        <dbReference type="ARBA" id="ARBA00022741"/>
    </source>
</evidence>
<sequence>MSAKLEALYDHRLISLDLAKIEHRLRSLDLAKIEHLPYGKKLASRLTQLKDTVFSIRSRLPYALRSSEESGKSETLITEVTNLASKLEQILNELDSTVLHRPGRSTLAAKVRGSFNHSFLSSFRLHYRLREITTKFHKIMESASRLHSDDDPSRGEIATFGRVEDVEEIVKQLIDETSDGEPISVLPIVGVAGIGKTTLARLVFNNPRVGYFNVKSWVPVYKDFDVRQVVQELIKASSIPVVSSDVNGLPGFPKELLDHLSKNRFLLVLDNVKGNPEAWDTFKSALSRGAPGSKIMVTTRNHHVASLVGTLPTYNLKGMNEQDCWSLLASVAFPHPTPSYKYQHLESIGKKMVQKCQGHPLAAKFLGGILRDKLNESVWNGLWNSGNDNSAWDSLILNYNGLEESFKHCFDYFSIFPKDYKILKDKLIQLWIAEDLAHGRESTALEKLSESFFEESNEEEEILMPTFISYLAQLLSGKKCYHFKDNSDRAGDHDFKNVLYLSCVYDVSTNLEGLSKFKHLRTLLITCSQASSRVIYSIEVLPHDVFTNLAELRTLSLSGLPMQELPDSIGNLKQLRFLDLSHTLIEKLPNSTTNLSNLLTLRLDDCIYLSELPSMENLINLRHLHISRSNNVKTMPSGLSRLTNLQSLSNFIVREISGSLIGELKDLVHLRGKLSISGLENVSNSADAKEANLTEKRHLDELVLEWNDNFGEPRNEITETSVLISLKPCSNLEVLHVICYGGTKFPKWVSLLDKLVRVSLNNCRKCSNLPLLGQLPKLKDLSIEGMDKVISIGVEFFR</sequence>
<protein>
    <submittedName>
        <fullName evidence="10">Disease resistance RPP13-like protein 1</fullName>
    </submittedName>
</protein>
<dbReference type="PRINTS" id="PR00364">
    <property type="entry name" value="DISEASERSIST"/>
</dbReference>
<dbReference type="Gene3D" id="3.80.10.10">
    <property type="entry name" value="Ribonuclease Inhibitor"/>
    <property type="match status" value="1"/>
</dbReference>
<evidence type="ECO:0000256" key="3">
    <source>
        <dbReference type="ARBA" id="ARBA00022737"/>
    </source>
</evidence>
<evidence type="ECO:0000256" key="6">
    <source>
        <dbReference type="ARBA" id="ARBA00022840"/>
    </source>
</evidence>
<keyword evidence="11" id="KW-1185">Reference proteome</keyword>
<dbReference type="InterPro" id="IPR058922">
    <property type="entry name" value="WHD_DRP"/>
</dbReference>
<comment type="caution">
    <text evidence="10">The sequence shown here is derived from an EMBL/GenBank/DDBJ whole genome shotgun (WGS) entry which is preliminary data.</text>
</comment>
<keyword evidence="4" id="KW-0547">Nucleotide-binding</keyword>
<dbReference type="PROSITE" id="PS51450">
    <property type="entry name" value="LRR"/>
    <property type="match status" value="1"/>
</dbReference>
<accession>A0ABD1TG16</accession>
<evidence type="ECO:0000256" key="5">
    <source>
        <dbReference type="ARBA" id="ARBA00022821"/>
    </source>
</evidence>
<dbReference type="InterPro" id="IPR001611">
    <property type="entry name" value="Leu-rich_rpt"/>
</dbReference>
<dbReference type="InterPro" id="IPR032675">
    <property type="entry name" value="LRR_dom_sf"/>
</dbReference>
<evidence type="ECO:0000259" key="8">
    <source>
        <dbReference type="Pfam" id="PF23559"/>
    </source>
</evidence>
<dbReference type="InterPro" id="IPR056789">
    <property type="entry name" value="LRR_R13L1-DRL21"/>
</dbReference>